<evidence type="ECO:0000256" key="2">
    <source>
        <dbReference type="SAM" id="MobiDB-lite"/>
    </source>
</evidence>
<dbReference type="RefSeq" id="WP_377938568.1">
    <property type="nucleotide sequence ID" value="NZ_JBHTHQ010000021.1"/>
</dbReference>
<feature type="region of interest" description="Disordered" evidence="2">
    <location>
        <begin position="360"/>
        <end position="445"/>
    </location>
</feature>
<feature type="compositionally biased region" description="Polar residues" evidence="2">
    <location>
        <begin position="8"/>
        <end position="17"/>
    </location>
</feature>
<reference evidence="6" key="1">
    <citation type="journal article" date="2019" name="Int. J. Syst. Evol. Microbiol.">
        <title>The Global Catalogue of Microorganisms (GCM) 10K type strain sequencing project: providing services to taxonomists for standard genome sequencing and annotation.</title>
        <authorList>
            <consortium name="The Broad Institute Genomics Platform"/>
            <consortium name="The Broad Institute Genome Sequencing Center for Infectious Disease"/>
            <person name="Wu L."/>
            <person name="Ma J."/>
        </authorList>
    </citation>
    <scope>NUCLEOTIDE SEQUENCE [LARGE SCALE GENOMIC DNA]</scope>
    <source>
        <strain evidence="6">CCM 8604</strain>
    </source>
</reference>
<evidence type="ECO:0000256" key="3">
    <source>
        <dbReference type="SAM" id="Phobius"/>
    </source>
</evidence>
<evidence type="ECO:0000259" key="4">
    <source>
        <dbReference type="Pfam" id="PF03816"/>
    </source>
</evidence>
<gene>
    <name evidence="5" type="ORF">ACFQY8_03735</name>
</gene>
<evidence type="ECO:0000256" key="1">
    <source>
        <dbReference type="ARBA" id="ARBA00006068"/>
    </source>
</evidence>
<dbReference type="Proteomes" id="UP001597036">
    <property type="component" value="Unassembled WGS sequence"/>
</dbReference>
<feature type="region of interest" description="Disordered" evidence="2">
    <location>
        <begin position="1"/>
        <end position="22"/>
    </location>
</feature>
<dbReference type="PANTHER" id="PTHR33392:SF6">
    <property type="entry name" value="POLYISOPRENYL-TEICHOIC ACID--PEPTIDOGLYCAN TEICHOIC ACID TRANSFERASE TAGU"/>
    <property type="match status" value="1"/>
</dbReference>
<dbReference type="Pfam" id="PF03816">
    <property type="entry name" value="LytR_cpsA_psr"/>
    <property type="match status" value="1"/>
</dbReference>
<name>A0ABW2Y3M4_9BIFI</name>
<comment type="caution">
    <text evidence="5">The sequence shown here is derived from an EMBL/GenBank/DDBJ whole genome shotgun (WGS) entry which is preliminary data.</text>
</comment>
<keyword evidence="3" id="KW-1133">Transmembrane helix</keyword>
<comment type="similarity">
    <text evidence="1">Belongs to the LytR/CpsA/Psr (LCP) family.</text>
</comment>
<evidence type="ECO:0000313" key="5">
    <source>
        <dbReference type="EMBL" id="MFD0704857.1"/>
    </source>
</evidence>
<dbReference type="EMBL" id="JBHTHQ010000021">
    <property type="protein sequence ID" value="MFD0704857.1"/>
    <property type="molecule type" value="Genomic_DNA"/>
</dbReference>
<dbReference type="InterPro" id="IPR050922">
    <property type="entry name" value="LytR/CpsA/Psr_CW_biosynth"/>
</dbReference>
<feature type="domain" description="Cell envelope-related transcriptional attenuator" evidence="4">
    <location>
        <begin position="118"/>
        <end position="280"/>
    </location>
</feature>
<dbReference type="Gene3D" id="3.40.630.190">
    <property type="entry name" value="LCP protein"/>
    <property type="match status" value="1"/>
</dbReference>
<keyword evidence="3" id="KW-0472">Membrane</keyword>
<dbReference type="PANTHER" id="PTHR33392">
    <property type="entry name" value="POLYISOPRENYL-TEICHOIC ACID--PEPTIDOGLYCAN TEICHOIC ACID TRANSFERASE TAGU"/>
    <property type="match status" value="1"/>
</dbReference>
<feature type="transmembrane region" description="Helical" evidence="3">
    <location>
        <begin position="37"/>
        <end position="59"/>
    </location>
</feature>
<dbReference type="NCBIfam" id="TIGR00350">
    <property type="entry name" value="lytR_cpsA_psr"/>
    <property type="match status" value="1"/>
</dbReference>
<keyword evidence="3" id="KW-0812">Transmembrane</keyword>
<proteinExistence type="inferred from homology"/>
<protein>
    <submittedName>
        <fullName evidence="5">LCP family protein</fullName>
    </submittedName>
</protein>
<keyword evidence="6" id="KW-1185">Reference proteome</keyword>
<organism evidence="5 6">
    <name type="scientific">Alloscardovia venturai</name>
    <dbReference type="NCBI Taxonomy" id="1769421"/>
    <lineage>
        <taxon>Bacteria</taxon>
        <taxon>Bacillati</taxon>
        <taxon>Actinomycetota</taxon>
        <taxon>Actinomycetes</taxon>
        <taxon>Bifidobacteriales</taxon>
        <taxon>Bifidobacteriaceae</taxon>
        <taxon>Alloscardovia</taxon>
    </lineage>
</organism>
<feature type="compositionally biased region" description="Low complexity" evidence="2">
    <location>
        <begin position="378"/>
        <end position="441"/>
    </location>
</feature>
<accession>A0ABW2Y3M4</accession>
<sequence length="497" mass="52275">MGHRPSKHSNTSVQRVSVSHAPAHSHGYKAPIAMRTVAIALTAIIVFIAAAAGAIAVQLNSIIDDSSVSVIAQKNVKKEIIDPNAGKALDILVLGTDSRDGNENSAIGGASEVGNHQADTTMVVHISANRKFINIVSIPRDSMVSVPSCETSKGTIPAQSHVMFNSIFANAYNVGGDLASASTCTMSAVNALTGLSISQFITVDFAGLKNMIDALSGVDVCIAEDFHDDNTNLTLTAGLNHLNGTDATQYARVRHGLGDGSDVMRTVRQQYLVKMLMREALNKSIFTQPQDLYRLATTALQSLNISEGMAKSGTLVGLASSLKNFKTSNIYSQTVPIKTDPTNPNRVVWASSASDVWKRMTSDKPLTDEATDTDDNLNDSSTADSGNSSNSTSDNSTGSASSNSDNSSSTSSSSNNSSSSSSTQSNNSASSSNGTNTASGTVDPHTGLIVQADGTLIDPQTGGYVTKDDAIIHDQQTGWYVGLAQRYLNYTFCKIES</sequence>
<dbReference type="InterPro" id="IPR004474">
    <property type="entry name" value="LytR_CpsA_psr"/>
</dbReference>
<evidence type="ECO:0000313" key="6">
    <source>
        <dbReference type="Proteomes" id="UP001597036"/>
    </source>
</evidence>